<name>A0ABS0PAN9_9BRAD</name>
<sequence>MRGSSSTSTDADKPHPEEARKRRLEGRGVRAGCHQSHVLARAVEIAIQLEDANELALSADAVAPSLALYIRITPADAIEMASPILLR</sequence>
<accession>A0ABS0PAN9</accession>
<evidence type="ECO:0000313" key="3">
    <source>
        <dbReference type="Proteomes" id="UP001194539"/>
    </source>
</evidence>
<feature type="compositionally biased region" description="Basic and acidic residues" evidence="1">
    <location>
        <begin position="10"/>
        <end position="28"/>
    </location>
</feature>
<dbReference type="RefSeq" id="WP_156505181.1">
    <property type="nucleotide sequence ID" value="NZ_JACEGD010000031.1"/>
</dbReference>
<comment type="caution">
    <text evidence="2">The sequence shown here is derived from an EMBL/GenBank/DDBJ whole genome shotgun (WGS) entry which is preliminary data.</text>
</comment>
<proteinExistence type="predicted"/>
<evidence type="ECO:0000256" key="1">
    <source>
        <dbReference type="SAM" id="MobiDB-lite"/>
    </source>
</evidence>
<dbReference type="Proteomes" id="UP001194539">
    <property type="component" value="Unassembled WGS sequence"/>
</dbReference>
<feature type="region of interest" description="Disordered" evidence="1">
    <location>
        <begin position="1"/>
        <end position="29"/>
    </location>
</feature>
<evidence type="ECO:0000313" key="2">
    <source>
        <dbReference type="EMBL" id="MBH5390372.1"/>
    </source>
</evidence>
<organism evidence="2 3">
    <name type="scientific">Bradyrhizobium diversitatis</name>
    <dbReference type="NCBI Taxonomy" id="2755406"/>
    <lineage>
        <taxon>Bacteria</taxon>
        <taxon>Pseudomonadati</taxon>
        <taxon>Pseudomonadota</taxon>
        <taxon>Alphaproteobacteria</taxon>
        <taxon>Hyphomicrobiales</taxon>
        <taxon>Nitrobacteraceae</taxon>
        <taxon>Bradyrhizobium</taxon>
    </lineage>
</organism>
<keyword evidence="3" id="KW-1185">Reference proteome</keyword>
<gene>
    <name evidence="2" type="ORF">H1B27_29435</name>
</gene>
<protein>
    <submittedName>
        <fullName evidence="2">Uncharacterized protein</fullName>
    </submittedName>
</protein>
<reference evidence="2 3" key="1">
    <citation type="submission" date="2020-07" db="EMBL/GenBank/DDBJ databases">
        <title>Bradyrhizobium diversity isolated from nodules of indigenous legumes of Western Australia.</title>
        <authorList>
            <person name="Klepa M.S."/>
        </authorList>
    </citation>
    <scope>NUCLEOTIDE SEQUENCE [LARGE SCALE GENOMIC DNA]</scope>
    <source>
        <strain evidence="2 3">CNPSo 4019</strain>
    </source>
</reference>
<dbReference type="EMBL" id="JACEGD010000031">
    <property type="protein sequence ID" value="MBH5390372.1"/>
    <property type="molecule type" value="Genomic_DNA"/>
</dbReference>